<dbReference type="HAMAP" id="MF_00445">
    <property type="entry name" value="NDH1_NuoN_1"/>
    <property type="match status" value="1"/>
</dbReference>
<comment type="subcellular location">
    <subcellularLocation>
        <location evidence="6">Cell membrane</location>
        <topology evidence="6">Multi-pass membrane protein</topology>
    </subcellularLocation>
    <subcellularLocation>
        <location evidence="1">Endomembrane system</location>
        <topology evidence="1">Multi-pass membrane protein</topology>
    </subcellularLocation>
    <subcellularLocation>
        <location evidence="7">Membrane</location>
        <topology evidence="7">Multi-pass membrane protein</topology>
    </subcellularLocation>
</comment>
<comment type="catalytic activity">
    <reaction evidence="6">
        <text>a quinone + NADH + 5 H(+)(in) = a quinol + NAD(+) + 4 H(+)(out)</text>
        <dbReference type="Rhea" id="RHEA:57888"/>
        <dbReference type="ChEBI" id="CHEBI:15378"/>
        <dbReference type="ChEBI" id="CHEBI:24646"/>
        <dbReference type="ChEBI" id="CHEBI:57540"/>
        <dbReference type="ChEBI" id="CHEBI:57945"/>
        <dbReference type="ChEBI" id="CHEBI:132124"/>
    </reaction>
</comment>
<protein>
    <recommendedName>
        <fullName evidence="6">NADH-quinone oxidoreductase subunit N</fullName>
        <ecNumber evidence="6">7.1.1.-</ecNumber>
    </recommendedName>
    <alternativeName>
        <fullName evidence="6">NADH dehydrogenase I subunit N</fullName>
    </alternativeName>
    <alternativeName>
        <fullName evidence="6">NDH-1 subunit N</fullName>
    </alternativeName>
</protein>
<feature type="transmembrane region" description="Helical" evidence="6">
    <location>
        <begin position="43"/>
        <end position="60"/>
    </location>
</feature>
<sequence length="518" mass="54524">MNYADLFRVTLPETALEIAALLVLVLDLGFLRKAALQTRVMSAVLFGVIGCGAALVALPFQADGGLTYPGSVDLMLSVGGYTAVAQAGILALTVLTLFLLVGSDFTQHVGEYVAVVLMAATGGLLISAAQDLLVIFVGLELLSLGLYILTAFAKRSGKSAEAAMKYYLFGGMSAAFLLFGFSYLYGLTGSTNLHRIILGLYGPHALQVAPLLYVAMVMIAAGLGFKVAAVPFHLWAPDTYEGAPAPAAAFIASVSKVASFALLIGISTAAWHVFDGLHGGHVSITVRFHTQPQPQSVYRDFQTAWSQILIVLAVASMVLGNFAALAQTSVRRLLAYSAIAHAGYILLGLAFFSYSSQSAQAILYYILTYGLTTIGAFGAVAVVERAGGSDRMDAFLGLAKRNGLLAAVMMVLFLSLAGIPPLVGFWAKFNLFAAVLKVYPSGVGIGLVALAVAMSAVSLYYYLQVLKRVLVMPAVIDAPVKANPITMSVLLLIALMVVVLGCLPGLLQTWMGSFYAGM</sequence>
<dbReference type="InterPro" id="IPR001750">
    <property type="entry name" value="ND/Mrp_TM"/>
</dbReference>
<evidence type="ECO:0000256" key="1">
    <source>
        <dbReference type="ARBA" id="ARBA00004127"/>
    </source>
</evidence>
<evidence type="ECO:0000256" key="3">
    <source>
        <dbReference type="ARBA" id="ARBA00022692"/>
    </source>
</evidence>
<comment type="subunit">
    <text evidence="6">NDH-1 is composed of 14 different subunits. Subunits NuoA, H, J, K, L, M, N constitute the membrane sector of the complex.</text>
</comment>
<feature type="transmembrane region" description="Helical" evidence="6">
    <location>
        <begin position="247"/>
        <end position="274"/>
    </location>
</feature>
<feature type="transmembrane region" description="Helical" evidence="6">
    <location>
        <begin position="439"/>
        <end position="463"/>
    </location>
</feature>
<dbReference type="GO" id="GO:0042773">
    <property type="term" value="P:ATP synthesis coupled electron transport"/>
    <property type="evidence" value="ECO:0007669"/>
    <property type="project" value="InterPro"/>
</dbReference>
<feature type="transmembrane region" description="Helical" evidence="6">
    <location>
        <begin position="304"/>
        <end position="326"/>
    </location>
</feature>
<dbReference type="RefSeq" id="WP_348260771.1">
    <property type="nucleotide sequence ID" value="NZ_CP121196.1"/>
</dbReference>
<accession>A0AAU7DEH0</accession>
<keyword evidence="6" id="KW-0874">Quinone</keyword>
<keyword evidence="5 6" id="KW-0472">Membrane</keyword>
<feature type="transmembrane region" description="Helical" evidence="6">
    <location>
        <begin position="109"/>
        <end position="126"/>
    </location>
</feature>
<feature type="transmembrane region" description="Helical" evidence="6">
    <location>
        <begin position="132"/>
        <end position="154"/>
    </location>
</feature>
<dbReference type="PANTHER" id="PTHR22773">
    <property type="entry name" value="NADH DEHYDROGENASE"/>
    <property type="match status" value="1"/>
</dbReference>
<feature type="transmembrane region" description="Helical" evidence="6">
    <location>
        <begin position="211"/>
        <end position="235"/>
    </location>
</feature>
<dbReference type="EC" id="7.1.1.-" evidence="6"/>
<dbReference type="AlphaFoldDB" id="A0AAU7DEH0"/>
<dbReference type="InterPro" id="IPR010096">
    <property type="entry name" value="NADH-Q_OxRdtase_suN/2"/>
</dbReference>
<evidence type="ECO:0000313" key="9">
    <source>
        <dbReference type="EMBL" id="XBH15538.1"/>
    </source>
</evidence>
<evidence type="ECO:0000256" key="6">
    <source>
        <dbReference type="HAMAP-Rule" id="MF_00445"/>
    </source>
</evidence>
<feature type="transmembrane region" description="Helical" evidence="6">
    <location>
        <begin position="484"/>
        <end position="507"/>
    </location>
</feature>
<evidence type="ECO:0000256" key="2">
    <source>
        <dbReference type="ARBA" id="ARBA00022519"/>
    </source>
</evidence>
<keyword evidence="6" id="KW-1003">Cell membrane</keyword>
<keyword evidence="2" id="KW-0997">Cell inner membrane</keyword>
<proteinExistence type="inferred from homology"/>
<keyword evidence="6" id="KW-0813">Transport</keyword>
<keyword evidence="6" id="KW-1278">Translocase</keyword>
<evidence type="ECO:0000259" key="8">
    <source>
        <dbReference type="Pfam" id="PF00361"/>
    </source>
</evidence>
<dbReference type="GO" id="GO:0050136">
    <property type="term" value="F:NADH dehydrogenase (quinone) (non-electrogenic) activity"/>
    <property type="evidence" value="ECO:0007669"/>
    <property type="project" value="UniProtKB-UniRule"/>
</dbReference>
<organism evidence="9">
    <name type="scientific">Telmatobacter sp. DSM 110680</name>
    <dbReference type="NCBI Taxonomy" id="3036704"/>
    <lineage>
        <taxon>Bacteria</taxon>
        <taxon>Pseudomonadati</taxon>
        <taxon>Acidobacteriota</taxon>
        <taxon>Terriglobia</taxon>
        <taxon>Terriglobales</taxon>
        <taxon>Acidobacteriaceae</taxon>
        <taxon>Telmatobacter</taxon>
    </lineage>
</organism>
<reference evidence="9" key="1">
    <citation type="submission" date="2023-03" db="EMBL/GenBank/DDBJ databases">
        <title>Edaphobacter sp.</title>
        <authorList>
            <person name="Huber K.J."/>
            <person name="Papendorf J."/>
            <person name="Pilke C."/>
            <person name="Bunk B."/>
            <person name="Sproeer C."/>
            <person name="Pester M."/>
        </authorList>
    </citation>
    <scope>NUCLEOTIDE SEQUENCE</scope>
    <source>
        <strain evidence="9">DSM 110680</strain>
    </source>
</reference>
<keyword evidence="6" id="KW-0520">NAD</keyword>
<gene>
    <name evidence="6" type="primary">nuoN</name>
    <name evidence="9" type="ORF">P8935_13260</name>
</gene>
<dbReference type="Pfam" id="PF00361">
    <property type="entry name" value="Proton_antipo_M"/>
    <property type="match status" value="2"/>
</dbReference>
<feature type="domain" description="NADH:quinone oxidoreductase/Mrp antiporter transmembrane" evidence="8">
    <location>
        <begin position="301"/>
        <end position="440"/>
    </location>
</feature>
<dbReference type="GO" id="GO:0005886">
    <property type="term" value="C:plasma membrane"/>
    <property type="evidence" value="ECO:0007669"/>
    <property type="project" value="UniProtKB-SubCell"/>
</dbReference>
<feature type="domain" description="NADH:quinone oxidoreductase/Mrp antiporter transmembrane" evidence="8">
    <location>
        <begin position="129"/>
        <end position="264"/>
    </location>
</feature>
<comment type="function">
    <text evidence="6">NDH-1 shuttles electrons from NADH, via FMN and iron-sulfur (Fe-S) centers, to quinones in the respiratory chain. The immediate electron acceptor for the enzyme in this species is believed to be ubiquinone. Couples the redox reaction to proton translocation (for every two electrons transferred, four hydrogen ions are translocated across the cytoplasmic membrane), and thus conserves the redox energy in a proton gradient.</text>
</comment>
<feature type="transmembrane region" description="Helical" evidence="6">
    <location>
        <begin position="333"/>
        <end position="356"/>
    </location>
</feature>
<name>A0AAU7DEH0_9BACT</name>
<feature type="transmembrane region" description="Helical" evidence="6">
    <location>
        <begin position="80"/>
        <end position="102"/>
    </location>
</feature>
<feature type="transmembrane region" description="Helical" evidence="6">
    <location>
        <begin position="166"/>
        <end position="185"/>
    </location>
</feature>
<dbReference type="EMBL" id="CP121196">
    <property type="protein sequence ID" value="XBH15538.1"/>
    <property type="molecule type" value="Genomic_DNA"/>
</dbReference>
<keyword evidence="4 6" id="KW-1133">Transmembrane helix</keyword>
<comment type="similarity">
    <text evidence="6">Belongs to the complex I subunit 2 family.</text>
</comment>
<feature type="transmembrane region" description="Helical" evidence="6">
    <location>
        <begin position="362"/>
        <end position="383"/>
    </location>
</feature>
<keyword evidence="3 6" id="KW-0812">Transmembrane</keyword>
<feature type="transmembrane region" description="Helical" evidence="6">
    <location>
        <begin position="404"/>
        <end position="427"/>
    </location>
</feature>
<keyword evidence="6" id="KW-0830">Ubiquinone</keyword>
<evidence type="ECO:0000256" key="5">
    <source>
        <dbReference type="ARBA" id="ARBA00023136"/>
    </source>
</evidence>
<dbReference type="GO" id="GO:0008137">
    <property type="term" value="F:NADH dehydrogenase (ubiquinone) activity"/>
    <property type="evidence" value="ECO:0007669"/>
    <property type="project" value="InterPro"/>
</dbReference>
<dbReference type="GO" id="GO:0048038">
    <property type="term" value="F:quinone binding"/>
    <property type="evidence" value="ECO:0007669"/>
    <property type="project" value="UniProtKB-KW"/>
</dbReference>
<evidence type="ECO:0000256" key="7">
    <source>
        <dbReference type="RuleBase" id="RU000320"/>
    </source>
</evidence>
<dbReference type="GO" id="GO:0012505">
    <property type="term" value="C:endomembrane system"/>
    <property type="evidence" value="ECO:0007669"/>
    <property type="project" value="UniProtKB-SubCell"/>
</dbReference>
<evidence type="ECO:0000256" key="4">
    <source>
        <dbReference type="ARBA" id="ARBA00022989"/>
    </source>
</evidence>